<accession>A0ABT8CB85</accession>
<dbReference type="SMART" id="SM00867">
    <property type="entry name" value="YceI"/>
    <property type="match status" value="1"/>
</dbReference>
<evidence type="ECO:0000256" key="1">
    <source>
        <dbReference type="SAM" id="SignalP"/>
    </source>
</evidence>
<evidence type="ECO:0000313" key="3">
    <source>
        <dbReference type="EMBL" id="MDN3688936.1"/>
    </source>
</evidence>
<dbReference type="PANTHER" id="PTHR34406">
    <property type="entry name" value="PROTEIN YCEI"/>
    <property type="match status" value="1"/>
</dbReference>
<reference evidence="4" key="1">
    <citation type="journal article" date="2019" name="Int. J. Syst. Evol. Microbiol.">
        <title>The Global Catalogue of Microorganisms (GCM) 10K type strain sequencing project: providing services to taxonomists for standard genome sequencing and annotation.</title>
        <authorList>
            <consortium name="The Broad Institute Genomics Platform"/>
            <consortium name="The Broad Institute Genome Sequencing Center for Infectious Disease"/>
            <person name="Wu L."/>
            <person name="Ma J."/>
        </authorList>
    </citation>
    <scope>NUCLEOTIDE SEQUENCE [LARGE SCALE GENOMIC DNA]</scope>
    <source>
        <strain evidence="4">CECT 7706</strain>
    </source>
</reference>
<keyword evidence="4" id="KW-1185">Reference proteome</keyword>
<keyword evidence="1" id="KW-0732">Signal</keyword>
<dbReference type="Proteomes" id="UP001236663">
    <property type="component" value="Unassembled WGS sequence"/>
</dbReference>
<name>A0ABT8CB85_9BACT</name>
<evidence type="ECO:0000259" key="2">
    <source>
        <dbReference type="SMART" id="SM00867"/>
    </source>
</evidence>
<dbReference type="Pfam" id="PF04264">
    <property type="entry name" value="YceI"/>
    <property type="match status" value="1"/>
</dbReference>
<organism evidence="3 4">
    <name type="scientific">Cyclobacterium jeungdonense</name>
    <dbReference type="NCBI Taxonomy" id="708087"/>
    <lineage>
        <taxon>Bacteria</taxon>
        <taxon>Pseudomonadati</taxon>
        <taxon>Bacteroidota</taxon>
        <taxon>Cytophagia</taxon>
        <taxon>Cytophagales</taxon>
        <taxon>Cyclobacteriaceae</taxon>
        <taxon>Cyclobacterium</taxon>
    </lineage>
</organism>
<comment type="caution">
    <text evidence="3">The sequence shown here is derived from an EMBL/GenBank/DDBJ whole genome shotgun (WGS) entry which is preliminary data.</text>
</comment>
<feature type="domain" description="Lipid/polyisoprenoid-binding YceI-like" evidence="2">
    <location>
        <begin position="24"/>
        <end position="181"/>
    </location>
</feature>
<proteinExistence type="predicted"/>
<gene>
    <name evidence="3" type="ORF">QWZ15_13940</name>
</gene>
<dbReference type="SUPFAM" id="SSF101874">
    <property type="entry name" value="YceI-like"/>
    <property type="match status" value="1"/>
</dbReference>
<feature type="chain" id="PRO_5047217463" evidence="1">
    <location>
        <begin position="23"/>
        <end position="183"/>
    </location>
</feature>
<dbReference type="EMBL" id="JAUFQS010000015">
    <property type="protein sequence ID" value="MDN3688936.1"/>
    <property type="molecule type" value="Genomic_DNA"/>
</dbReference>
<dbReference type="PANTHER" id="PTHR34406:SF1">
    <property type="entry name" value="PROTEIN YCEI"/>
    <property type="match status" value="1"/>
</dbReference>
<evidence type="ECO:0000313" key="4">
    <source>
        <dbReference type="Proteomes" id="UP001236663"/>
    </source>
</evidence>
<dbReference type="InterPro" id="IPR036761">
    <property type="entry name" value="TTHA0802/YceI-like_sf"/>
</dbReference>
<sequence>MSWKRLWLLPVVYLLLVEEALAQEYKTETGEVVFLSSASLNEFTGESGKLNGLLDLASKTFDFYIDLNTLETGIGLRDRHMRENYLETNKYPFAEFSGKLEKSGPLKLNQAVMVKAVGTFKIHGQEKDRIISGKLTKISASEVLLEADFQVKLGDFDIAIPQLMFYELSEIQQVTIKAALKNE</sequence>
<dbReference type="RefSeq" id="WP_163387237.1">
    <property type="nucleotide sequence ID" value="NZ_JAUFQS010000015.1"/>
</dbReference>
<feature type="signal peptide" evidence="1">
    <location>
        <begin position="1"/>
        <end position="22"/>
    </location>
</feature>
<dbReference type="InterPro" id="IPR007372">
    <property type="entry name" value="Lipid/polyisoprenoid-bd_YceI"/>
</dbReference>
<protein>
    <submittedName>
        <fullName evidence="3">YceI family protein</fullName>
    </submittedName>
</protein>
<dbReference type="Gene3D" id="2.40.128.110">
    <property type="entry name" value="Lipid/polyisoprenoid-binding, YceI-like"/>
    <property type="match status" value="1"/>
</dbReference>